<name>A0A2P2J2D4_RHIMU</name>
<reference evidence="1" key="1">
    <citation type="submission" date="2018-02" db="EMBL/GenBank/DDBJ databases">
        <title>Rhizophora mucronata_Transcriptome.</title>
        <authorList>
            <person name="Meera S.P."/>
            <person name="Sreeshan A."/>
            <person name="Augustine A."/>
        </authorList>
    </citation>
    <scope>NUCLEOTIDE SEQUENCE</scope>
    <source>
        <tissue evidence="1">Leaf</tissue>
    </source>
</reference>
<proteinExistence type="predicted"/>
<protein>
    <submittedName>
        <fullName evidence="1">Uncharacterized protein</fullName>
    </submittedName>
</protein>
<organism evidence="1">
    <name type="scientific">Rhizophora mucronata</name>
    <name type="common">Asiatic mangrove</name>
    <dbReference type="NCBI Taxonomy" id="61149"/>
    <lineage>
        <taxon>Eukaryota</taxon>
        <taxon>Viridiplantae</taxon>
        <taxon>Streptophyta</taxon>
        <taxon>Embryophyta</taxon>
        <taxon>Tracheophyta</taxon>
        <taxon>Spermatophyta</taxon>
        <taxon>Magnoliopsida</taxon>
        <taxon>eudicotyledons</taxon>
        <taxon>Gunneridae</taxon>
        <taxon>Pentapetalae</taxon>
        <taxon>rosids</taxon>
        <taxon>fabids</taxon>
        <taxon>Malpighiales</taxon>
        <taxon>Rhizophoraceae</taxon>
        <taxon>Rhizophora</taxon>
    </lineage>
</organism>
<dbReference type="AlphaFoldDB" id="A0A2P2J2D4"/>
<dbReference type="EMBL" id="GGEC01007150">
    <property type="protein sequence ID" value="MBW87633.1"/>
    <property type="molecule type" value="Transcribed_RNA"/>
</dbReference>
<sequence>MTTTYGRRSFLRIIVPSRYHPDYPKQCKNYSNTLLLNFYEPTNSVPHHTEHISTRLS</sequence>
<accession>A0A2P2J2D4</accession>
<evidence type="ECO:0000313" key="1">
    <source>
        <dbReference type="EMBL" id="MBW87633.1"/>
    </source>
</evidence>